<sequence length="229" mass="24106">MSLQIGFVLFPNLTQLDLTGPWEVFSKLPGATCHLLAPDMQPVKSSSAGLTILPTTTYADCPQLDIVCVPGGPGHLQVMEDAATLKFLNAQAPGCRYVTAVCTGALVLAAAGLLKGYRATTHWMSIERLATFGAIPVSERVVTDRNRVTGGGVTAGIDFGLVLVQALAGEQAAREIQLQIEYEPQPPYGGSPATADPATVESLRGKLGPYATMMQEVDARALARLNGPD</sequence>
<evidence type="ECO:0000313" key="2">
    <source>
        <dbReference type="EMBL" id="QDO99126.1"/>
    </source>
</evidence>
<gene>
    <name evidence="2" type="ORF">FNB15_18425</name>
</gene>
<evidence type="ECO:0000259" key="1">
    <source>
        <dbReference type="Pfam" id="PF01965"/>
    </source>
</evidence>
<dbReference type="PANTHER" id="PTHR43130:SF2">
    <property type="entry name" value="DJ-1_PFPI DOMAIN-CONTAINING PROTEIN"/>
    <property type="match status" value="1"/>
</dbReference>
<accession>A0A516H5U0</accession>
<proteinExistence type="predicted"/>
<dbReference type="InterPro" id="IPR029062">
    <property type="entry name" value="Class_I_gatase-like"/>
</dbReference>
<dbReference type="CDD" id="cd03139">
    <property type="entry name" value="GATase1_PfpI_2"/>
    <property type="match status" value="1"/>
</dbReference>
<dbReference type="InterPro" id="IPR052158">
    <property type="entry name" value="INH-QAR"/>
</dbReference>
<keyword evidence="3" id="KW-1185">Reference proteome</keyword>
<dbReference type="PANTHER" id="PTHR43130">
    <property type="entry name" value="ARAC-FAMILY TRANSCRIPTIONAL REGULATOR"/>
    <property type="match status" value="1"/>
</dbReference>
<dbReference type="OrthoDB" id="186587at2"/>
<name>A0A516H5U0_9PROT</name>
<dbReference type="Gene3D" id="3.40.50.880">
    <property type="match status" value="1"/>
</dbReference>
<dbReference type="SUPFAM" id="SSF52317">
    <property type="entry name" value="Class I glutamine amidotransferase-like"/>
    <property type="match status" value="1"/>
</dbReference>
<dbReference type="RefSeq" id="WP_144258122.1">
    <property type="nucleotide sequence ID" value="NZ_CP041636.1"/>
</dbReference>
<organism evidence="2 3">
    <name type="scientific">Ferrovibrio terrae</name>
    <dbReference type="NCBI Taxonomy" id="2594003"/>
    <lineage>
        <taxon>Bacteria</taxon>
        <taxon>Pseudomonadati</taxon>
        <taxon>Pseudomonadota</taxon>
        <taxon>Alphaproteobacteria</taxon>
        <taxon>Rhodospirillales</taxon>
        <taxon>Rhodospirillaceae</taxon>
        <taxon>Ferrovibrio</taxon>
    </lineage>
</organism>
<dbReference type="Proteomes" id="UP000317496">
    <property type="component" value="Chromosome"/>
</dbReference>
<reference evidence="2 3" key="1">
    <citation type="submission" date="2019-07" db="EMBL/GenBank/DDBJ databases">
        <title>Genome sequencing for Ferrovibrio sp. K5.</title>
        <authorList>
            <person name="Park S.-J."/>
        </authorList>
    </citation>
    <scope>NUCLEOTIDE SEQUENCE [LARGE SCALE GENOMIC DNA]</scope>
    <source>
        <strain evidence="2 3">K5</strain>
    </source>
</reference>
<dbReference type="AlphaFoldDB" id="A0A516H5U0"/>
<dbReference type="KEGG" id="fer:FNB15_18425"/>
<dbReference type="InterPro" id="IPR002818">
    <property type="entry name" value="DJ-1/PfpI"/>
</dbReference>
<dbReference type="Pfam" id="PF01965">
    <property type="entry name" value="DJ-1_PfpI"/>
    <property type="match status" value="1"/>
</dbReference>
<evidence type="ECO:0000313" key="3">
    <source>
        <dbReference type="Proteomes" id="UP000317496"/>
    </source>
</evidence>
<protein>
    <submittedName>
        <fullName evidence="2">DJ-1/PfpI family protein</fullName>
    </submittedName>
</protein>
<feature type="domain" description="DJ-1/PfpI" evidence="1">
    <location>
        <begin position="6"/>
        <end position="165"/>
    </location>
</feature>
<dbReference type="GO" id="GO:0006355">
    <property type="term" value="P:regulation of DNA-templated transcription"/>
    <property type="evidence" value="ECO:0007669"/>
    <property type="project" value="TreeGrafter"/>
</dbReference>
<dbReference type="EMBL" id="CP041636">
    <property type="protein sequence ID" value="QDO99126.1"/>
    <property type="molecule type" value="Genomic_DNA"/>
</dbReference>